<sequence length="524" mass="56409">MSTISLAGLSWHTPENEPILANLTVTFGALRTGLVGRNGTGKSTLLRIITGELTPSAGTVTKPPSVGFLRQNPACDQDATIADLFGATQQLMILARAERGEANQDDFADADWTLEARLQVALSNMGLEHTPQTPLASLSGGQRTRASLAALMFAQHDALLLDEPTNHLDRAGRQYVIDALRAWRGCIVVASHDRSLLDEMDETVELTTLGARVYGGNYQVFRAEKDAEMASAEHALVQAERAVAATRARAQVAAERKARTDRQGKQLRASGSQSKLLLNAAKERSEGSGASAARLRSRQSEKAEGALETAREEMERLEPLAMDIAPSGLASGVDVLRVEAVQFRHQTHIPLLEGISFSIRGPERVAVCGANGTGKSTLLACIEGLLKPQQGSVSVQVPAAMIDQDLSLLDPNETVREAIARIDPNASENARRATLARFLFRGDDANQRIGSLSGGQRMRAALACTLGHSQPRKLLLLDEPSNHLDIEAIEAMETALNAYDGAILVVSHDEKFLDKIGIARQIYL</sequence>
<dbReference type="FunFam" id="3.40.50.300:FF:001320">
    <property type="entry name" value="Heme ABC transporter ATP-binding protein"/>
    <property type="match status" value="1"/>
</dbReference>
<dbReference type="EMBL" id="QBUD01000003">
    <property type="protein sequence ID" value="PUB16409.1"/>
    <property type="molecule type" value="Genomic_DNA"/>
</dbReference>
<keyword evidence="3" id="KW-0067">ATP-binding</keyword>
<dbReference type="InterPro" id="IPR017871">
    <property type="entry name" value="ABC_transporter-like_CS"/>
</dbReference>
<evidence type="ECO:0000256" key="1">
    <source>
        <dbReference type="ARBA" id="ARBA00022737"/>
    </source>
</evidence>
<feature type="domain" description="ABC transporter" evidence="6">
    <location>
        <begin position="336"/>
        <end position="524"/>
    </location>
</feature>
<feature type="compositionally biased region" description="Basic and acidic residues" evidence="5">
    <location>
        <begin position="298"/>
        <end position="308"/>
    </location>
</feature>
<protein>
    <submittedName>
        <fullName evidence="7">ATPase subunit of ABC transporter with duplicated ATPase domains</fullName>
    </submittedName>
</protein>
<evidence type="ECO:0000256" key="2">
    <source>
        <dbReference type="ARBA" id="ARBA00022741"/>
    </source>
</evidence>
<dbReference type="Gene3D" id="3.40.50.300">
    <property type="entry name" value="P-loop containing nucleotide triphosphate hydrolases"/>
    <property type="match status" value="2"/>
</dbReference>
<dbReference type="SMART" id="SM00382">
    <property type="entry name" value="AAA"/>
    <property type="match status" value="2"/>
</dbReference>
<dbReference type="PANTHER" id="PTHR19211">
    <property type="entry name" value="ATP-BINDING TRANSPORT PROTEIN-RELATED"/>
    <property type="match status" value="1"/>
</dbReference>
<dbReference type="PROSITE" id="PS00211">
    <property type="entry name" value="ABC_TRANSPORTER_1"/>
    <property type="match status" value="2"/>
</dbReference>
<name>A0A2T6KKG7_9RHOB</name>
<dbReference type="GO" id="GO:0016887">
    <property type="term" value="F:ATP hydrolysis activity"/>
    <property type="evidence" value="ECO:0007669"/>
    <property type="project" value="InterPro"/>
</dbReference>
<dbReference type="SUPFAM" id="SSF52540">
    <property type="entry name" value="P-loop containing nucleoside triphosphate hydrolases"/>
    <property type="match status" value="2"/>
</dbReference>
<keyword evidence="8" id="KW-1185">Reference proteome</keyword>
<dbReference type="InterPro" id="IPR003439">
    <property type="entry name" value="ABC_transporter-like_ATP-bd"/>
</dbReference>
<dbReference type="InterPro" id="IPR003593">
    <property type="entry name" value="AAA+_ATPase"/>
</dbReference>
<dbReference type="RefSeq" id="WP_245882616.1">
    <property type="nucleotide sequence ID" value="NZ_QBUD01000003.1"/>
</dbReference>
<evidence type="ECO:0000256" key="3">
    <source>
        <dbReference type="ARBA" id="ARBA00022840"/>
    </source>
</evidence>
<evidence type="ECO:0000256" key="4">
    <source>
        <dbReference type="SAM" id="Coils"/>
    </source>
</evidence>
<evidence type="ECO:0000256" key="5">
    <source>
        <dbReference type="SAM" id="MobiDB-lite"/>
    </source>
</evidence>
<reference evidence="7 8" key="1">
    <citation type="submission" date="2018-04" db="EMBL/GenBank/DDBJ databases">
        <title>Genomic Encyclopedia of Archaeal and Bacterial Type Strains, Phase II (KMG-II): from individual species to whole genera.</title>
        <authorList>
            <person name="Goeker M."/>
        </authorList>
    </citation>
    <scope>NUCLEOTIDE SEQUENCE [LARGE SCALE GENOMIC DNA]</scope>
    <source>
        <strain evidence="7 8">DSM 29955</strain>
    </source>
</reference>
<evidence type="ECO:0000259" key="6">
    <source>
        <dbReference type="PROSITE" id="PS50893"/>
    </source>
</evidence>
<dbReference type="GO" id="GO:0005524">
    <property type="term" value="F:ATP binding"/>
    <property type="evidence" value="ECO:0007669"/>
    <property type="project" value="UniProtKB-KW"/>
</dbReference>
<feature type="region of interest" description="Disordered" evidence="5">
    <location>
        <begin position="281"/>
        <end position="308"/>
    </location>
</feature>
<dbReference type="PROSITE" id="PS50893">
    <property type="entry name" value="ABC_TRANSPORTER_2"/>
    <property type="match status" value="2"/>
</dbReference>
<dbReference type="CDD" id="cd03221">
    <property type="entry name" value="ABCF_EF-3"/>
    <property type="match status" value="2"/>
</dbReference>
<proteinExistence type="predicted"/>
<dbReference type="Pfam" id="PF00005">
    <property type="entry name" value="ABC_tran"/>
    <property type="match status" value="2"/>
</dbReference>
<keyword evidence="2" id="KW-0547">Nucleotide-binding</keyword>
<gene>
    <name evidence="7" type="ORF">C8N45_103265</name>
</gene>
<evidence type="ECO:0000313" key="8">
    <source>
        <dbReference type="Proteomes" id="UP000244523"/>
    </source>
</evidence>
<comment type="caution">
    <text evidence="7">The sequence shown here is derived from an EMBL/GenBank/DDBJ whole genome shotgun (WGS) entry which is preliminary data.</text>
</comment>
<dbReference type="InterPro" id="IPR050611">
    <property type="entry name" value="ABCF"/>
</dbReference>
<dbReference type="InterPro" id="IPR027417">
    <property type="entry name" value="P-loop_NTPase"/>
</dbReference>
<keyword evidence="1" id="KW-0677">Repeat</keyword>
<feature type="domain" description="ABC transporter" evidence="6">
    <location>
        <begin position="4"/>
        <end position="233"/>
    </location>
</feature>
<dbReference type="PANTHER" id="PTHR19211:SF6">
    <property type="entry name" value="BLL7188 PROTEIN"/>
    <property type="match status" value="1"/>
</dbReference>
<dbReference type="Proteomes" id="UP000244523">
    <property type="component" value="Unassembled WGS sequence"/>
</dbReference>
<organism evidence="7 8">
    <name type="scientific">Yoonia sediminilitoris</name>
    <dbReference type="NCBI Taxonomy" id="1286148"/>
    <lineage>
        <taxon>Bacteria</taxon>
        <taxon>Pseudomonadati</taxon>
        <taxon>Pseudomonadota</taxon>
        <taxon>Alphaproteobacteria</taxon>
        <taxon>Rhodobacterales</taxon>
        <taxon>Paracoccaceae</taxon>
        <taxon>Yoonia</taxon>
    </lineage>
</organism>
<dbReference type="AlphaFoldDB" id="A0A2T6KKG7"/>
<keyword evidence="4" id="KW-0175">Coiled coil</keyword>
<accession>A0A2T6KKG7</accession>
<evidence type="ECO:0000313" key="7">
    <source>
        <dbReference type="EMBL" id="PUB16409.1"/>
    </source>
</evidence>
<feature type="coiled-coil region" evidence="4">
    <location>
        <begin position="222"/>
        <end position="249"/>
    </location>
</feature>